<comment type="similarity">
    <text evidence="8 9">Belongs to the TonB-dependent receptor family.</text>
</comment>
<evidence type="ECO:0000256" key="1">
    <source>
        <dbReference type="ARBA" id="ARBA00004571"/>
    </source>
</evidence>
<evidence type="ECO:0000256" key="6">
    <source>
        <dbReference type="ARBA" id="ARBA00023136"/>
    </source>
</evidence>
<organism evidence="12 13">
    <name type="scientific">Pedobacter gandavensis</name>
    <dbReference type="NCBI Taxonomy" id="2679963"/>
    <lineage>
        <taxon>Bacteria</taxon>
        <taxon>Pseudomonadati</taxon>
        <taxon>Bacteroidota</taxon>
        <taxon>Sphingobacteriia</taxon>
        <taxon>Sphingobacteriales</taxon>
        <taxon>Sphingobacteriaceae</taxon>
        <taxon>Pedobacter</taxon>
    </lineage>
</organism>
<keyword evidence="12" id="KW-0675">Receptor</keyword>
<keyword evidence="7 8" id="KW-0998">Cell outer membrane</keyword>
<keyword evidence="13" id="KW-1185">Reference proteome</keyword>
<dbReference type="Pfam" id="PF07715">
    <property type="entry name" value="Plug"/>
    <property type="match status" value="1"/>
</dbReference>
<dbReference type="EMBL" id="WNXC01000004">
    <property type="protein sequence ID" value="MBB2149923.1"/>
    <property type="molecule type" value="Genomic_DNA"/>
</dbReference>
<keyword evidence="2 8" id="KW-0813">Transport</keyword>
<keyword evidence="3 8" id="KW-1134">Transmembrane beta strand</keyword>
<evidence type="ECO:0000313" key="13">
    <source>
        <dbReference type="Proteomes" id="UP000636110"/>
    </source>
</evidence>
<protein>
    <submittedName>
        <fullName evidence="12">TonB-dependent receptor plug domain-containing protein</fullName>
    </submittedName>
</protein>
<gene>
    <name evidence="12" type="ORF">GM920_13560</name>
</gene>
<dbReference type="InterPro" id="IPR012910">
    <property type="entry name" value="Plug_dom"/>
</dbReference>
<evidence type="ECO:0000256" key="9">
    <source>
        <dbReference type="RuleBase" id="RU003357"/>
    </source>
</evidence>
<evidence type="ECO:0000256" key="8">
    <source>
        <dbReference type="PROSITE-ProRule" id="PRU01360"/>
    </source>
</evidence>
<dbReference type="Pfam" id="PF13620">
    <property type="entry name" value="CarboxypepD_reg"/>
    <property type="match status" value="1"/>
</dbReference>
<dbReference type="Gene3D" id="2.60.40.1120">
    <property type="entry name" value="Carboxypeptidase-like, regulatory domain"/>
    <property type="match status" value="1"/>
</dbReference>
<dbReference type="CDD" id="cd01347">
    <property type="entry name" value="ligand_gated_channel"/>
    <property type="match status" value="1"/>
</dbReference>
<dbReference type="SUPFAM" id="SSF56935">
    <property type="entry name" value="Porins"/>
    <property type="match status" value="1"/>
</dbReference>
<dbReference type="InterPro" id="IPR036942">
    <property type="entry name" value="Beta-barrel_TonB_sf"/>
</dbReference>
<dbReference type="InterPro" id="IPR037066">
    <property type="entry name" value="Plug_dom_sf"/>
</dbReference>
<keyword evidence="5 9" id="KW-0798">TonB box</keyword>
<dbReference type="InterPro" id="IPR000531">
    <property type="entry name" value="Beta-barrel_TonB"/>
</dbReference>
<dbReference type="InterPro" id="IPR008969">
    <property type="entry name" value="CarboxyPept-like_regulatory"/>
</dbReference>
<dbReference type="PROSITE" id="PS52016">
    <property type="entry name" value="TONB_DEPENDENT_REC_3"/>
    <property type="match status" value="1"/>
</dbReference>
<dbReference type="Gene3D" id="2.170.130.10">
    <property type="entry name" value="TonB-dependent receptor, plug domain"/>
    <property type="match status" value="1"/>
</dbReference>
<dbReference type="PANTHER" id="PTHR30069:SF42">
    <property type="entry name" value="FERRIC AEROBACTIN RECEPTOR"/>
    <property type="match status" value="1"/>
</dbReference>
<accession>A0ABR6EZQ0</accession>
<evidence type="ECO:0000256" key="2">
    <source>
        <dbReference type="ARBA" id="ARBA00022448"/>
    </source>
</evidence>
<evidence type="ECO:0000313" key="12">
    <source>
        <dbReference type="EMBL" id="MBB2149923.1"/>
    </source>
</evidence>
<proteinExistence type="inferred from homology"/>
<evidence type="ECO:0000259" key="10">
    <source>
        <dbReference type="Pfam" id="PF00593"/>
    </source>
</evidence>
<evidence type="ECO:0000256" key="7">
    <source>
        <dbReference type="ARBA" id="ARBA00023237"/>
    </source>
</evidence>
<keyword evidence="6 8" id="KW-0472">Membrane</keyword>
<dbReference type="InterPro" id="IPR039426">
    <property type="entry name" value="TonB-dep_rcpt-like"/>
</dbReference>
<comment type="caution">
    <text evidence="12">The sequence shown here is derived from an EMBL/GenBank/DDBJ whole genome shotgun (WGS) entry which is preliminary data.</text>
</comment>
<evidence type="ECO:0000256" key="3">
    <source>
        <dbReference type="ARBA" id="ARBA00022452"/>
    </source>
</evidence>
<name>A0ABR6EZQ0_9SPHI</name>
<dbReference type="SUPFAM" id="SSF49464">
    <property type="entry name" value="Carboxypeptidase regulatory domain-like"/>
    <property type="match status" value="1"/>
</dbReference>
<evidence type="ECO:0000259" key="11">
    <source>
        <dbReference type="Pfam" id="PF07715"/>
    </source>
</evidence>
<keyword evidence="4 8" id="KW-0812">Transmembrane</keyword>
<feature type="domain" description="TonB-dependent receptor plug" evidence="11">
    <location>
        <begin position="130"/>
        <end position="234"/>
    </location>
</feature>
<evidence type="ECO:0000256" key="4">
    <source>
        <dbReference type="ARBA" id="ARBA00022692"/>
    </source>
</evidence>
<comment type="subcellular location">
    <subcellularLocation>
        <location evidence="1 8">Cell outer membrane</location>
        <topology evidence="1 8">Multi-pass membrane protein</topology>
    </subcellularLocation>
</comment>
<reference evidence="12 13" key="1">
    <citation type="submission" date="2019-11" db="EMBL/GenBank/DDBJ databases">
        <title>Description of Pedobacter sp. LMG 31462T.</title>
        <authorList>
            <person name="Carlier A."/>
            <person name="Qi S."/>
            <person name="Vandamme P."/>
        </authorList>
    </citation>
    <scope>NUCLEOTIDE SEQUENCE [LARGE SCALE GENOMIC DNA]</scope>
    <source>
        <strain evidence="12 13">LMG 31462</strain>
    </source>
</reference>
<evidence type="ECO:0000256" key="5">
    <source>
        <dbReference type="ARBA" id="ARBA00023077"/>
    </source>
</evidence>
<dbReference type="PANTHER" id="PTHR30069">
    <property type="entry name" value="TONB-DEPENDENT OUTER MEMBRANE RECEPTOR"/>
    <property type="match status" value="1"/>
</dbReference>
<dbReference type="RefSeq" id="WP_182958180.1">
    <property type="nucleotide sequence ID" value="NZ_WNXC01000004.1"/>
</dbReference>
<dbReference type="Proteomes" id="UP000636110">
    <property type="component" value="Unassembled WGS sequence"/>
</dbReference>
<dbReference type="Gene3D" id="2.40.170.20">
    <property type="entry name" value="TonB-dependent receptor, beta-barrel domain"/>
    <property type="match status" value="1"/>
</dbReference>
<dbReference type="Pfam" id="PF00593">
    <property type="entry name" value="TonB_dep_Rec_b-barrel"/>
    <property type="match status" value="1"/>
</dbReference>
<sequence length="781" mass="86292">MIRRFLLLSLLVLPIGVFAQRVINGQVTDKKGSPLSNIVLTLKGNFQGAAQARLQAQDKTSQTNLTGFYSFKGLDSGSYVLTASGVGYQAVSKSVVLSGTQEITVNFTIFSAAGDLNEVVVTASRNAETLKDVPSSVRILNSKQIEMQRGISTDLNQILTYNIPALTLGTNTVVNKGQTLRGRNALVMIDGIPQSTPLRNGERDFRSIDPFVIDRIEVIEGSTAIYGNGADGGIINYITKKADTSKKFSSLSELSSMGSLVSPKHSIGTRFSQLFTGKVNQLDYVWSGTYEKTGVNKDADGKVVSPFQSLSETTSKNLYAKLGYNINPKNRIEVMYNYYHTLQNSSYVDSAGIYGVRPITGKPGTPIGDKQGTPYNHNAYIQYTNQELFKGTSLNVNLYLQDFYSIFEYSDFYKPAGNSAIASKKKGLRFNFNTQYHILDQLKGDVTYGLDMLNDVTKQNLTDGREFVPEMNMKNYAPYAQLRTFLFENLVFKAGARYENIQLGVPDYTTIPFGNYAGGVAVKGADLSYHTLVYNAGLRYSKWNLFNPFVSFSQSFSLYDLGRTLRLSAVDDVSKIETKAIITNNYELGFSSNWERLNVTGAYYVSTSALGSSLKDVNGVAVPERAPERVTGFEATANYTFLPNLSMSVGYSHLQGTKEVNGKKLPLPTTRIGPDKFTTSLSYAPIKAWDLSLFWIYSGSRKEFTPDAKGNYALGEGPVNSFNFFNLYTAYHFTPKATLKLGIDNLLNADYYPVLSQGKVRTDSYIKANGARYNLTMAYAF</sequence>
<feature type="domain" description="TonB-dependent receptor-like beta-barrel" evidence="10">
    <location>
        <begin position="326"/>
        <end position="746"/>
    </location>
</feature>